<evidence type="ECO:0000313" key="2">
    <source>
        <dbReference type="Proteomes" id="UP001060215"/>
    </source>
</evidence>
<name>A0ACC0G4K0_9ERIC</name>
<dbReference type="EMBL" id="CM045769">
    <property type="protein sequence ID" value="KAI7995990.1"/>
    <property type="molecule type" value="Genomic_DNA"/>
</dbReference>
<accession>A0ACC0G4K0</accession>
<protein>
    <submittedName>
        <fullName evidence="1">Zinc finger protein ZAT4</fullName>
    </submittedName>
</protein>
<keyword evidence="2" id="KW-1185">Reference proteome</keyword>
<evidence type="ECO:0000313" key="1">
    <source>
        <dbReference type="EMBL" id="KAI7995990.1"/>
    </source>
</evidence>
<gene>
    <name evidence="1" type="ORF">LOK49_LG11G01034</name>
</gene>
<sequence>MEDDQELRRFVCKLCNKRYPCGKSLGGHMRSHHVIANSDEKLEPNVRKICKEDSRVELGGHFAFASASASAAGYGLRENPKRTWRASDSNLPLHQERVCKQCGKGFQSLKALCGHMACHSEKERVLKDDHSWTSENQKLLMDSHSDTDAEAPRRGAKRSSSVRYKRIAIKSSYLLNGSSSVLEIDHEQEEVAMCLMMLSRDSGNWVGVNLVAESSDNNSVVLETKSSSIDMRIGRKKGLNSFHNRDETAKIKKLGKGKLKSGVFDAEEATQFENSDSEYFINGPKKVDSDVSVDGFLTNDNFKKHKIEGGSNSRFKVSDTELGKGLNKVKCKRTESTNNLFSKEKGHDESGIASNSIKFDSRKRTVIGSYSKKKQSVRDLACNGERRLKSKKSKGHECPICHRMFKSGQALGGHKRSHFLGESREKSNQTIPVIEQEISEVPDLLDLNLPALPEEEENEFMSW</sequence>
<reference evidence="1 2" key="1">
    <citation type="journal article" date="2022" name="Plant J.">
        <title>Chromosome-level genome of Camellia lanceoleosa provides a valuable resource for understanding genome evolution and self-incompatibility.</title>
        <authorList>
            <person name="Gong W."/>
            <person name="Xiao S."/>
            <person name="Wang L."/>
            <person name="Liao Z."/>
            <person name="Chang Y."/>
            <person name="Mo W."/>
            <person name="Hu G."/>
            <person name="Li W."/>
            <person name="Zhao G."/>
            <person name="Zhu H."/>
            <person name="Hu X."/>
            <person name="Ji K."/>
            <person name="Xiang X."/>
            <person name="Song Q."/>
            <person name="Yuan D."/>
            <person name="Jin S."/>
            <person name="Zhang L."/>
        </authorList>
    </citation>
    <scope>NUCLEOTIDE SEQUENCE [LARGE SCALE GENOMIC DNA]</scope>
    <source>
        <strain evidence="1">SQ_2022a</strain>
    </source>
</reference>
<dbReference type="Proteomes" id="UP001060215">
    <property type="component" value="Chromosome 12"/>
</dbReference>
<organism evidence="1 2">
    <name type="scientific">Camellia lanceoleosa</name>
    <dbReference type="NCBI Taxonomy" id="1840588"/>
    <lineage>
        <taxon>Eukaryota</taxon>
        <taxon>Viridiplantae</taxon>
        <taxon>Streptophyta</taxon>
        <taxon>Embryophyta</taxon>
        <taxon>Tracheophyta</taxon>
        <taxon>Spermatophyta</taxon>
        <taxon>Magnoliopsida</taxon>
        <taxon>eudicotyledons</taxon>
        <taxon>Gunneridae</taxon>
        <taxon>Pentapetalae</taxon>
        <taxon>asterids</taxon>
        <taxon>Ericales</taxon>
        <taxon>Theaceae</taxon>
        <taxon>Camellia</taxon>
    </lineage>
</organism>
<comment type="caution">
    <text evidence="1">The sequence shown here is derived from an EMBL/GenBank/DDBJ whole genome shotgun (WGS) entry which is preliminary data.</text>
</comment>
<proteinExistence type="predicted"/>